<evidence type="ECO:0000256" key="4">
    <source>
        <dbReference type="SAM" id="MobiDB-lite"/>
    </source>
</evidence>
<dbReference type="GO" id="GO:0004674">
    <property type="term" value="F:protein serine/threonine kinase activity"/>
    <property type="evidence" value="ECO:0007669"/>
    <property type="project" value="TreeGrafter"/>
</dbReference>
<feature type="compositionally biased region" description="Polar residues" evidence="4">
    <location>
        <begin position="755"/>
        <end position="769"/>
    </location>
</feature>
<dbReference type="Pfam" id="PF00069">
    <property type="entry name" value="Pkinase"/>
    <property type="match status" value="1"/>
</dbReference>
<name>A0A6C1EB49_SACPS</name>
<evidence type="ECO:0000259" key="5">
    <source>
        <dbReference type="PROSITE" id="PS50011"/>
    </source>
</evidence>
<feature type="compositionally biased region" description="Polar residues" evidence="4">
    <location>
        <begin position="28"/>
        <end position="39"/>
    </location>
</feature>
<proteinExistence type="predicted"/>
<dbReference type="GO" id="GO:0005634">
    <property type="term" value="C:nucleus"/>
    <property type="evidence" value="ECO:0007669"/>
    <property type="project" value="TreeGrafter"/>
</dbReference>
<dbReference type="InterPro" id="IPR011009">
    <property type="entry name" value="Kinase-like_dom_sf"/>
</dbReference>
<dbReference type="InterPro" id="IPR000719">
    <property type="entry name" value="Prot_kinase_dom"/>
</dbReference>
<accession>A0A6C1EB49</accession>
<dbReference type="EMBL" id="CP049007">
    <property type="protein sequence ID" value="QID86151.1"/>
    <property type="molecule type" value="Genomic_DNA"/>
</dbReference>
<dbReference type="OrthoDB" id="4062651at2759"/>
<feature type="domain" description="Protein kinase" evidence="5">
    <location>
        <begin position="255"/>
        <end position="562"/>
    </location>
</feature>
<dbReference type="Proteomes" id="UP000501346">
    <property type="component" value="Chromosome SeX-ScX"/>
</dbReference>
<sequence length="818" mass="91409">MAGNGKDKEVHKSPSVSTLKLLGKRLFNSSSHTDNSSLLLSAEQLGNGRSLRKRPTSPSISGSGSGGNSPSSSAGARQRSASLHRRKNNASVGFSNGPVSSHKPSAALQDLIKHNNNPYLNSPSDILGTGTGIASARDRDRAVLDREKEKERARNKERNTHHAGLPQRSNSMASHHFPNENIVYNPYGISPNHARPDTAFADTLNTNKENDLSFYMHDGNSKIRMLPLPIANPNDFLPEDMKQYSVHLTDNFVFDTDNKPIGSGGSSEVRKVKSSYRQKDVYALKKLNMIYHESPEKFYKRCSKEFIIAKHLSHNVHITKTFYLLKVPTTTYTTRGWGFIMELGVKDLFQLMERTGWKNVPFNEKYCLFKQVAQGIKFCHDNGIAHRDLKPENVLISKEGICKLTDFGISDWYHVIPHDYTSPVKTCQGMIGSPPYTPPEVMYFDAKKHYPEKFQKPYNPLAMDSYALGIMLITMINNIIPFIDSCNTDARFREFEVSYDNFINHQNPHFRDKGCHKLGPGSEYSLARNFKNTDATRIAWRLADPNPATRYTMDDLFNDPFFQQIETCVEPNDDDLVRVPELRKSTSTNDFSENSLDAPHDQEVIHTSNPFLKKETLTSKPRSMLEIAEPPSLKQKSKIKDSAKTKTHDVGDEGGNESTKPKQQDKKENLKKDEVKNGDKDKVIEEATTTNVDSILEKPTPTSTKVEDNLSEDDSTMKELKSMLNSTPTTPTHNGPTPLPAKAGTQLDKRMSDLSLKSETPASTKNFSAPNVSSSGNSLRSLGSPSVSSSKKKKVIHHHLDITNSVTNMSSVSAFISR</sequence>
<dbReference type="PANTHER" id="PTHR44167">
    <property type="entry name" value="OVARIAN-SPECIFIC SERINE/THREONINE-PROTEIN KINASE LOK-RELATED"/>
    <property type="match status" value="1"/>
</dbReference>
<keyword evidence="1 3" id="KW-0547">Nucleotide-binding</keyword>
<feature type="compositionally biased region" description="Basic and acidic residues" evidence="4">
    <location>
        <begin position="638"/>
        <end position="651"/>
    </location>
</feature>
<keyword evidence="2 3" id="KW-0067">ATP-binding</keyword>
<feature type="compositionally biased region" description="Basic and acidic residues" evidence="4">
    <location>
        <begin position="136"/>
        <end position="160"/>
    </location>
</feature>
<dbReference type="InterPro" id="IPR008271">
    <property type="entry name" value="Ser/Thr_kinase_AS"/>
</dbReference>
<feature type="compositionally biased region" description="Low complexity" evidence="4">
    <location>
        <begin position="727"/>
        <end position="736"/>
    </location>
</feature>
<evidence type="ECO:0000313" key="6">
    <source>
        <dbReference type="EMBL" id="QID86151.1"/>
    </source>
</evidence>
<dbReference type="FunFam" id="1.10.510.10:FF:001042">
    <property type="entry name" value="Ptk2p"/>
    <property type="match status" value="1"/>
</dbReference>
<dbReference type="GO" id="GO:0044773">
    <property type="term" value="P:mitotic DNA damage checkpoint signaling"/>
    <property type="evidence" value="ECO:0007669"/>
    <property type="project" value="TreeGrafter"/>
</dbReference>
<reference evidence="6 7" key="1">
    <citation type="journal article" date="2019" name="BMC Genomics">
        <title>Chromosome level assembly and comparative genome analysis confirm lager-brewing yeasts originated from a single hybridization.</title>
        <authorList>
            <person name="Salazar A.N."/>
            <person name="Gorter de Vries A.R."/>
            <person name="van den Broek M."/>
            <person name="Brouwers N."/>
            <person name="de la Torre Cortes P."/>
            <person name="Kuijpers N.G.A."/>
            <person name="Daran J.G."/>
            <person name="Abeel T."/>
        </authorList>
    </citation>
    <scope>NUCLEOTIDE SEQUENCE [LARGE SCALE GENOMIC DNA]</scope>
    <source>
        <strain evidence="6 7">CBS 1483</strain>
    </source>
</reference>
<dbReference type="PANTHER" id="PTHR44167:SF24">
    <property type="entry name" value="SERINE_THREONINE-PROTEIN KINASE CHK2"/>
    <property type="match status" value="1"/>
</dbReference>
<dbReference type="GO" id="GO:0005524">
    <property type="term" value="F:ATP binding"/>
    <property type="evidence" value="ECO:0007669"/>
    <property type="project" value="UniProtKB-UniRule"/>
</dbReference>
<feature type="compositionally biased region" description="Polar residues" evidence="4">
    <location>
        <begin position="114"/>
        <end position="124"/>
    </location>
</feature>
<organism evidence="6 7">
    <name type="scientific">Saccharomyces pastorianus</name>
    <name type="common">Lager yeast</name>
    <name type="synonym">Saccharomyces cerevisiae x Saccharomyces eubayanus</name>
    <dbReference type="NCBI Taxonomy" id="27292"/>
    <lineage>
        <taxon>Eukaryota</taxon>
        <taxon>Fungi</taxon>
        <taxon>Dikarya</taxon>
        <taxon>Ascomycota</taxon>
        <taxon>Saccharomycotina</taxon>
        <taxon>Saccharomycetes</taxon>
        <taxon>Saccharomycetales</taxon>
        <taxon>Saccharomycetaceae</taxon>
        <taxon>Saccharomyces</taxon>
    </lineage>
</organism>
<evidence type="ECO:0000256" key="2">
    <source>
        <dbReference type="ARBA" id="ARBA00022840"/>
    </source>
</evidence>
<dbReference type="SMART" id="SM00220">
    <property type="entry name" value="S_TKc"/>
    <property type="match status" value="1"/>
</dbReference>
<feature type="binding site" evidence="3">
    <location>
        <position position="285"/>
    </location>
    <ligand>
        <name>ATP</name>
        <dbReference type="ChEBI" id="CHEBI:30616"/>
    </ligand>
</feature>
<feature type="region of interest" description="Disordered" evidence="4">
    <location>
        <begin position="585"/>
        <end position="795"/>
    </location>
</feature>
<feature type="region of interest" description="Disordered" evidence="4">
    <location>
        <begin position="28"/>
        <end position="175"/>
    </location>
</feature>
<evidence type="ECO:0000313" key="7">
    <source>
        <dbReference type="Proteomes" id="UP000501346"/>
    </source>
</evidence>
<protein>
    <submittedName>
        <fullName evidence="6">Serine/threonine protein phosphatase</fullName>
    </submittedName>
</protein>
<feature type="compositionally biased region" description="Polar residues" evidence="4">
    <location>
        <begin position="585"/>
        <end position="595"/>
    </location>
</feature>
<feature type="compositionally biased region" description="Polar residues" evidence="4">
    <location>
        <begin position="89"/>
        <end position="103"/>
    </location>
</feature>
<evidence type="ECO:0000256" key="3">
    <source>
        <dbReference type="PROSITE-ProRule" id="PRU10141"/>
    </source>
</evidence>
<dbReference type="PROSITE" id="PS50011">
    <property type="entry name" value="PROTEIN_KINASE_DOM"/>
    <property type="match status" value="1"/>
</dbReference>
<dbReference type="PROSITE" id="PS00108">
    <property type="entry name" value="PROTEIN_KINASE_ST"/>
    <property type="match status" value="1"/>
</dbReference>
<dbReference type="SUPFAM" id="SSF56112">
    <property type="entry name" value="Protein kinase-like (PK-like)"/>
    <property type="match status" value="1"/>
</dbReference>
<dbReference type="InterPro" id="IPR017441">
    <property type="entry name" value="Protein_kinase_ATP_BS"/>
</dbReference>
<dbReference type="Gene3D" id="1.10.510.10">
    <property type="entry name" value="Transferase(Phosphotransferase) domain 1"/>
    <property type="match status" value="1"/>
</dbReference>
<dbReference type="PROSITE" id="PS00107">
    <property type="entry name" value="PROTEIN_KINASE_ATP"/>
    <property type="match status" value="1"/>
</dbReference>
<evidence type="ECO:0000256" key="1">
    <source>
        <dbReference type="ARBA" id="ARBA00022741"/>
    </source>
</evidence>
<dbReference type="CDD" id="cd13994">
    <property type="entry name" value="STKc_HAL4_like"/>
    <property type="match status" value="1"/>
</dbReference>
<feature type="compositionally biased region" description="Low complexity" evidence="4">
    <location>
        <begin position="57"/>
        <end position="81"/>
    </location>
</feature>
<gene>
    <name evidence="6" type="primary">PTK2_2</name>
    <name evidence="6" type="ORF">GRS66_008767</name>
</gene>
<feature type="compositionally biased region" description="Basic and acidic residues" evidence="4">
    <location>
        <begin position="659"/>
        <end position="685"/>
    </location>
</feature>
<feature type="compositionally biased region" description="Low complexity" evidence="4">
    <location>
        <begin position="770"/>
        <end position="789"/>
    </location>
</feature>
<keyword evidence="7" id="KW-1185">Reference proteome</keyword>
<dbReference type="AlphaFoldDB" id="A0A6C1EB49"/>